<dbReference type="OrthoDB" id="74240at2759"/>
<gene>
    <name evidence="3" type="ORF">FOB60_001925</name>
</gene>
<name>A0A8X7NPU4_CANPA</name>
<evidence type="ECO:0000256" key="1">
    <source>
        <dbReference type="SAM" id="MobiDB-lite"/>
    </source>
</evidence>
<evidence type="ECO:0000313" key="4">
    <source>
        <dbReference type="Proteomes" id="UP000590412"/>
    </source>
</evidence>
<feature type="domain" description="Complex 1 LYR protein" evidence="2">
    <location>
        <begin position="69"/>
        <end position="120"/>
    </location>
</feature>
<proteinExistence type="predicted"/>
<evidence type="ECO:0000259" key="2">
    <source>
        <dbReference type="Pfam" id="PF05347"/>
    </source>
</evidence>
<protein>
    <submittedName>
        <fullName evidence="3">Complex 1 protein (LYR family) protein</fullName>
    </submittedName>
</protein>
<dbReference type="EMBL" id="JABWAB010000003">
    <property type="protein sequence ID" value="KAF6057370.1"/>
    <property type="molecule type" value="Genomic_DNA"/>
</dbReference>
<dbReference type="Pfam" id="PF05347">
    <property type="entry name" value="Complex1_LYR"/>
    <property type="match status" value="1"/>
</dbReference>
<dbReference type="AlphaFoldDB" id="A0A8X7NPU4"/>
<accession>A0A8X7NPU4</accession>
<sequence>MISLQLTKFINPCVTLLTTRPLITSSITQASSSSSASSSSLPLKSSKSRSKPKPASNNIPSLEEFLFQQRVKRVYRAVLRQLYKHHERDDLVRFIRDEFKINANERDLNHRKYLLSLGVSQIASMSASLGLKVDL</sequence>
<dbReference type="Proteomes" id="UP000590412">
    <property type="component" value="Unassembled WGS sequence"/>
</dbReference>
<evidence type="ECO:0000313" key="3">
    <source>
        <dbReference type="EMBL" id="KAF6057370.1"/>
    </source>
</evidence>
<feature type="compositionally biased region" description="Low complexity" evidence="1">
    <location>
        <begin position="30"/>
        <end position="45"/>
    </location>
</feature>
<feature type="region of interest" description="Disordered" evidence="1">
    <location>
        <begin position="29"/>
        <end position="58"/>
    </location>
</feature>
<comment type="caution">
    <text evidence="3">The sequence shown here is derived from an EMBL/GenBank/DDBJ whole genome shotgun (WGS) entry which is preliminary data.</text>
</comment>
<organism evidence="3 4">
    <name type="scientific">Candida parapsilosis</name>
    <name type="common">Yeast</name>
    <dbReference type="NCBI Taxonomy" id="5480"/>
    <lineage>
        <taxon>Eukaryota</taxon>
        <taxon>Fungi</taxon>
        <taxon>Dikarya</taxon>
        <taxon>Ascomycota</taxon>
        <taxon>Saccharomycotina</taxon>
        <taxon>Pichiomycetes</taxon>
        <taxon>Debaryomycetaceae</taxon>
        <taxon>Candida/Lodderomyces clade</taxon>
        <taxon>Candida</taxon>
    </lineage>
</organism>
<reference evidence="3" key="1">
    <citation type="submission" date="2020-03" db="EMBL/GenBank/DDBJ databases">
        <title>FDA dAtabase for Regulatory Grade micrObial Sequences (FDA-ARGOS): Supporting development and validation of Infectious Disease Dx tests.</title>
        <authorList>
            <person name="Campos J."/>
            <person name="Goldberg B."/>
            <person name="Tallon L."/>
            <person name="Sadzewicz L."/>
            <person name="Vavikolanu K."/>
            <person name="Mehta A."/>
            <person name="Aluvathingal J."/>
            <person name="Nadendla S."/>
            <person name="Nandy P."/>
            <person name="Geyer C."/>
            <person name="Yan Y."/>
            <person name="Sichtig H."/>
        </authorList>
    </citation>
    <scope>NUCLEOTIDE SEQUENCE [LARGE SCALE GENOMIC DNA]</scope>
    <source>
        <strain evidence="3">FDAARGOS_652</strain>
    </source>
</reference>
<dbReference type="InterPro" id="IPR008011">
    <property type="entry name" value="Complex1_LYR_dom"/>
</dbReference>